<feature type="compositionally biased region" description="Polar residues" evidence="1">
    <location>
        <begin position="34"/>
        <end position="50"/>
    </location>
</feature>
<evidence type="ECO:0000313" key="3">
    <source>
        <dbReference type="Proteomes" id="UP001590950"/>
    </source>
</evidence>
<gene>
    <name evidence="2" type="ORF">N7G274_006795</name>
</gene>
<dbReference type="Proteomes" id="UP001590950">
    <property type="component" value="Unassembled WGS sequence"/>
</dbReference>
<keyword evidence="3" id="KW-1185">Reference proteome</keyword>
<feature type="compositionally biased region" description="Basic residues" evidence="1">
    <location>
        <begin position="15"/>
        <end position="24"/>
    </location>
</feature>
<name>A0ABR4A7I1_9LECA</name>
<comment type="caution">
    <text evidence="2">The sequence shown here is derived from an EMBL/GenBank/DDBJ whole genome shotgun (WGS) entry which is preliminary data.</text>
</comment>
<protein>
    <submittedName>
        <fullName evidence="2">Uncharacterized protein</fullName>
    </submittedName>
</protein>
<organism evidence="2 3">
    <name type="scientific">Stereocaulon virgatum</name>
    <dbReference type="NCBI Taxonomy" id="373712"/>
    <lineage>
        <taxon>Eukaryota</taxon>
        <taxon>Fungi</taxon>
        <taxon>Dikarya</taxon>
        <taxon>Ascomycota</taxon>
        <taxon>Pezizomycotina</taxon>
        <taxon>Lecanoromycetes</taxon>
        <taxon>OSLEUM clade</taxon>
        <taxon>Lecanoromycetidae</taxon>
        <taxon>Lecanorales</taxon>
        <taxon>Lecanorineae</taxon>
        <taxon>Stereocaulaceae</taxon>
        <taxon>Stereocaulon</taxon>
    </lineage>
</organism>
<feature type="region of interest" description="Disordered" evidence="1">
    <location>
        <begin position="1"/>
        <end position="50"/>
    </location>
</feature>
<accession>A0ABR4A7I1</accession>
<evidence type="ECO:0000256" key="1">
    <source>
        <dbReference type="SAM" id="MobiDB-lite"/>
    </source>
</evidence>
<evidence type="ECO:0000313" key="2">
    <source>
        <dbReference type="EMBL" id="KAL2040352.1"/>
    </source>
</evidence>
<proteinExistence type="predicted"/>
<dbReference type="EMBL" id="JBEFKJ010000021">
    <property type="protein sequence ID" value="KAL2040352.1"/>
    <property type="molecule type" value="Genomic_DNA"/>
</dbReference>
<reference evidence="2 3" key="1">
    <citation type="submission" date="2024-09" db="EMBL/GenBank/DDBJ databases">
        <title>Rethinking Asexuality: The Enigmatic Case of Functional Sexual Genes in Lepraria (Stereocaulaceae).</title>
        <authorList>
            <person name="Doellman M."/>
            <person name="Sun Y."/>
            <person name="Barcenas-Pena A."/>
            <person name="Lumbsch H.T."/>
            <person name="Grewe F."/>
        </authorList>
    </citation>
    <scope>NUCLEOTIDE SEQUENCE [LARGE SCALE GENOMIC DNA]</scope>
    <source>
        <strain evidence="2 3">Mercado 3170</strain>
    </source>
</reference>
<sequence length="132" mass="14735">MPEADKPTFTNVASKHTRSTKNNKPKIPAPLYLPTSTAPPSSCPKSPRPITSQYQRRCISSMTTSSITLLTNVYSCKHSSLPAPIIDHYQSPSTQPICDRSILRNIPTLLSSSSRIISPVVWVHILSHRWRK</sequence>